<feature type="compositionally biased region" description="Low complexity" evidence="1">
    <location>
        <begin position="512"/>
        <end position="521"/>
    </location>
</feature>
<feature type="region of interest" description="Disordered" evidence="1">
    <location>
        <begin position="1033"/>
        <end position="1109"/>
    </location>
</feature>
<feature type="region of interest" description="Disordered" evidence="1">
    <location>
        <begin position="224"/>
        <end position="390"/>
    </location>
</feature>
<dbReference type="AlphaFoldDB" id="A0A8H7RFY2"/>
<feature type="compositionally biased region" description="Basic and acidic residues" evidence="1">
    <location>
        <begin position="682"/>
        <end position="696"/>
    </location>
</feature>
<evidence type="ECO:0000256" key="1">
    <source>
        <dbReference type="SAM" id="MobiDB-lite"/>
    </source>
</evidence>
<feature type="compositionally biased region" description="Basic and acidic residues" evidence="1">
    <location>
        <begin position="262"/>
        <end position="280"/>
    </location>
</feature>
<comment type="caution">
    <text evidence="2">The sequence shown here is derived from an EMBL/GenBank/DDBJ whole genome shotgun (WGS) entry which is preliminary data.</text>
</comment>
<evidence type="ECO:0000313" key="2">
    <source>
        <dbReference type="EMBL" id="KAG2210446.1"/>
    </source>
</evidence>
<reference evidence="2" key="1">
    <citation type="submission" date="2020-12" db="EMBL/GenBank/DDBJ databases">
        <title>Metabolic potential, ecology and presence of endohyphal bacteria is reflected in genomic diversity of Mucoromycotina.</title>
        <authorList>
            <person name="Muszewska A."/>
            <person name="Okrasinska A."/>
            <person name="Steczkiewicz K."/>
            <person name="Drgas O."/>
            <person name="Orlowska M."/>
            <person name="Perlinska-Lenart U."/>
            <person name="Aleksandrzak-Piekarczyk T."/>
            <person name="Szatraj K."/>
            <person name="Zielenkiewicz U."/>
            <person name="Pilsyk S."/>
            <person name="Malc E."/>
            <person name="Mieczkowski P."/>
            <person name="Kruszewska J.S."/>
            <person name="Biernat P."/>
            <person name="Pawlowska J."/>
        </authorList>
    </citation>
    <scope>NUCLEOTIDE SEQUENCE</scope>
    <source>
        <strain evidence="2">WA0000017839</strain>
    </source>
</reference>
<feature type="compositionally biased region" description="Basic and acidic residues" evidence="1">
    <location>
        <begin position="561"/>
        <end position="580"/>
    </location>
</feature>
<feature type="region of interest" description="Disordered" evidence="1">
    <location>
        <begin position="1"/>
        <end position="184"/>
    </location>
</feature>
<feature type="compositionally biased region" description="Basic and acidic residues" evidence="1">
    <location>
        <begin position="373"/>
        <end position="388"/>
    </location>
</feature>
<protein>
    <submittedName>
        <fullName evidence="2">Uncharacterized protein</fullName>
    </submittedName>
</protein>
<accession>A0A8H7RFY2</accession>
<keyword evidence="3" id="KW-1185">Reference proteome</keyword>
<feature type="compositionally biased region" description="Low complexity" evidence="1">
    <location>
        <begin position="324"/>
        <end position="339"/>
    </location>
</feature>
<feature type="compositionally biased region" description="Polar residues" evidence="1">
    <location>
        <begin position="83"/>
        <end position="117"/>
    </location>
</feature>
<feature type="compositionally biased region" description="Basic and acidic residues" evidence="1">
    <location>
        <begin position="245"/>
        <end position="254"/>
    </location>
</feature>
<feature type="compositionally biased region" description="Polar residues" evidence="1">
    <location>
        <begin position="1033"/>
        <end position="1064"/>
    </location>
</feature>
<feature type="compositionally biased region" description="Gly residues" evidence="1">
    <location>
        <begin position="697"/>
        <end position="707"/>
    </location>
</feature>
<organism evidence="2 3">
    <name type="scientific">Mucor saturninus</name>
    <dbReference type="NCBI Taxonomy" id="64648"/>
    <lineage>
        <taxon>Eukaryota</taxon>
        <taxon>Fungi</taxon>
        <taxon>Fungi incertae sedis</taxon>
        <taxon>Mucoromycota</taxon>
        <taxon>Mucoromycotina</taxon>
        <taxon>Mucoromycetes</taxon>
        <taxon>Mucorales</taxon>
        <taxon>Mucorineae</taxon>
        <taxon>Mucoraceae</taxon>
        <taxon>Mucor</taxon>
    </lineage>
</organism>
<dbReference type="EMBL" id="JAEPRD010000011">
    <property type="protein sequence ID" value="KAG2210446.1"/>
    <property type="molecule type" value="Genomic_DNA"/>
</dbReference>
<feature type="compositionally biased region" description="Low complexity" evidence="1">
    <location>
        <begin position="139"/>
        <end position="150"/>
    </location>
</feature>
<feature type="region of interest" description="Disordered" evidence="1">
    <location>
        <begin position="494"/>
        <end position="580"/>
    </location>
</feature>
<feature type="region of interest" description="Disordered" evidence="1">
    <location>
        <begin position="424"/>
        <end position="463"/>
    </location>
</feature>
<gene>
    <name evidence="2" type="ORF">INT47_002388</name>
</gene>
<feature type="compositionally biased region" description="Polar residues" evidence="1">
    <location>
        <begin position="533"/>
        <end position="551"/>
    </location>
</feature>
<evidence type="ECO:0000313" key="3">
    <source>
        <dbReference type="Proteomes" id="UP000603453"/>
    </source>
</evidence>
<feature type="compositionally biased region" description="Polar residues" evidence="1">
    <location>
        <begin position="1"/>
        <end position="26"/>
    </location>
</feature>
<feature type="region of interest" description="Disordered" evidence="1">
    <location>
        <begin position="875"/>
        <end position="932"/>
    </location>
</feature>
<proteinExistence type="predicted"/>
<feature type="compositionally biased region" description="Polar residues" evidence="1">
    <location>
        <begin position="912"/>
        <end position="932"/>
    </location>
</feature>
<feature type="compositionally biased region" description="Basic and acidic residues" evidence="1">
    <location>
        <begin position="429"/>
        <end position="463"/>
    </location>
</feature>
<name>A0A8H7RFY2_9FUNG</name>
<feature type="compositionally biased region" description="Polar residues" evidence="1">
    <location>
        <begin position="1097"/>
        <end position="1109"/>
    </location>
</feature>
<sequence length="1109" mass="123648">MSAGETQPSAIARFTSPSSTMNNNNKKYPGTPKSPLANANTIGNRNSQTRQRLLSSKISAPRPMNLPSLRREHAVGTEVPASSPATSHGWGSSTASSPSTPFIQPTEISKPTEQPVVTSPVMKPVESTIDSPSEVDPASSPTLTSSQSSTARAWAVPTVAEPTVKPPLTDFPTAAEAAGKKNPSLYDDKEYLKYASSDPNHTSWDEMVSEDLDDFQVDVVEFDDGTKVQVDGSEESINPVSPSDRFTEDYDRSYPPRQSNESADHGYIKPSYRRSEDHGYNSRYNSSVHGYDNRRHSTNVSNDERRPSTTTPTNDRWSRRESVDNNVNNSTSWSNNANRRSSHDRKSGPPPAHGNVASTSTLYHPTLLQRPRRLSEQSIKSDHSREEQLNPLQIISEPVTHEQPQEADEEICAVQREVMLSAAERAKKRRDEEEAEREAARARAKHKAELMAEQARLKAEADSKKDKITMKEVLVKKEMPVKIEAPVITIEKKPVFTEIEKRPKSKSPPLPSTTAAAATAATEKKKESKPTLPSKTQKSTEPVSLPDTSKPWNLVAANKDAMTDKQSTLKKEAVKQPTEPKKDIVVRTVDENGIPLTKDEQNWEVFVAAVKTNVTPPLAKTEASCSAWNSYATRLQESEVEKQTLFNARHKTKNPENIVEIVDYTQNEDWGTIPSHITQGKGYDRGWTRNDEEHGGYNRGNRGGRGRGGLEHGSRSSRGRGRNSISNNSVQKQQFDVTNSGDHWRQHSGFTADGDEPKQPVVKEILKHEPAVVKAPNTTKQHQEESKETKSTAITSNTCLSSPWWERSSSPIFPNVVKKLIGKKPNNMRFLLETEDSDTDITMMDRPISDSQHEVTVKQHVEDADKTINEQVELSDIHEPATGTATDASHISETVDETSETSSTASTPPRVQFSSNGPIKSDSTSPRRMNVNPNYPVLVYQYPVSQQQPQHSEDVRSKGIQQRPVGVYLMPQQQYATGNQYLIPYPQVGTGVQPVYFPTLPWQQQQVNYNNNSASTPRPHYEQRRPFKSSDDMMNNNGEWEAISNSNGYQSHRYNNSSTSYQRGNSHRKRGAWANSTNPRGRGNYAYQPRRYPDANTIVNTQTATPEKL</sequence>
<dbReference type="Proteomes" id="UP000603453">
    <property type="component" value="Unassembled WGS sequence"/>
</dbReference>
<feature type="compositionally biased region" description="Polar residues" evidence="1">
    <location>
        <begin position="37"/>
        <end position="58"/>
    </location>
</feature>
<feature type="region of interest" description="Disordered" evidence="1">
    <location>
        <begin position="673"/>
        <end position="731"/>
    </location>
</feature>
<dbReference type="OrthoDB" id="2399720at2759"/>